<keyword evidence="10 14" id="KW-0067">ATP-binding</keyword>
<dbReference type="InterPro" id="IPR004506">
    <property type="entry name" value="MnmA-like"/>
</dbReference>
<dbReference type="InterPro" id="IPR046884">
    <property type="entry name" value="MnmA-like_central"/>
</dbReference>
<keyword evidence="6 14" id="KW-0820">tRNA-binding</keyword>
<protein>
    <recommendedName>
        <fullName evidence="4 14">tRNA-specific 2-thiouridylase MnmA</fullName>
        <ecNumber evidence="3 14">2.8.1.13</ecNumber>
    </recommendedName>
</protein>
<dbReference type="PANTHER" id="PTHR11933:SF5">
    <property type="entry name" value="MITOCHONDRIAL TRNA-SPECIFIC 2-THIOURIDYLASE 1"/>
    <property type="match status" value="1"/>
</dbReference>
<feature type="site" description="Interaction with tRNA" evidence="14">
    <location>
        <position position="343"/>
    </location>
</feature>
<dbReference type="CDD" id="cd01998">
    <property type="entry name" value="MnmA_TRMU-like"/>
    <property type="match status" value="1"/>
</dbReference>
<dbReference type="Gene3D" id="2.30.30.280">
    <property type="entry name" value="Adenine nucleotide alpha hydrolases-like domains"/>
    <property type="match status" value="1"/>
</dbReference>
<accession>A0A6N4DQN7</accession>
<gene>
    <name evidence="14" type="primary">mnmA</name>
    <name evidence="17" type="ORF">C3L24_09740</name>
</gene>
<evidence type="ECO:0000313" key="17">
    <source>
        <dbReference type="EMBL" id="PUE00102.1"/>
    </source>
</evidence>
<feature type="binding site" evidence="14">
    <location>
        <begin position="10"/>
        <end position="17"/>
    </location>
    <ligand>
        <name>ATP</name>
        <dbReference type="ChEBI" id="CHEBI:30616"/>
    </ligand>
</feature>
<name>A0A6N4DQN7_9GAMM</name>
<dbReference type="EMBL" id="PQCO01000234">
    <property type="protein sequence ID" value="PUE00102.1"/>
    <property type="molecule type" value="Genomic_DNA"/>
</dbReference>
<evidence type="ECO:0000256" key="12">
    <source>
        <dbReference type="ARBA" id="ARBA00023157"/>
    </source>
</evidence>
<comment type="catalytic activity">
    <reaction evidence="13 14">
        <text>S-sulfanyl-L-cysteinyl-[protein] + uridine(34) in tRNA + AH2 + ATP = 2-thiouridine(34) in tRNA + L-cysteinyl-[protein] + A + AMP + diphosphate + H(+)</text>
        <dbReference type="Rhea" id="RHEA:47032"/>
        <dbReference type="Rhea" id="RHEA-COMP:10131"/>
        <dbReference type="Rhea" id="RHEA-COMP:11726"/>
        <dbReference type="Rhea" id="RHEA-COMP:11727"/>
        <dbReference type="Rhea" id="RHEA-COMP:11728"/>
        <dbReference type="ChEBI" id="CHEBI:13193"/>
        <dbReference type="ChEBI" id="CHEBI:15378"/>
        <dbReference type="ChEBI" id="CHEBI:17499"/>
        <dbReference type="ChEBI" id="CHEBI:29950"/>
        <dbReference type="ChEBI" id="CHEBI:30616"/>
        <dbReference type="ChEBI" id="CHEBI:33019"/>
        <dbReference type="ChEBI" id="CHEBI:61963"/>
        <dbReference type="ChEBI" id="CHEBI:65315"/>
        <dbReference type="ChEBI" id="CHEBI:87170"/>
        <dbReference type="ChEBI" id="CHEBI:456215"/>
        <dbReference type="EC" id="2.8.1.13"/>
    </reaction>
</comment>
<dbReference type="HAMAP" id="MF_00144">
    <property type="entry name" value="tRNA_thiouridyl_MnmA"/>
    <property type="match status" value="1"/>
</dbReference>
<dbReference type="PANTHER" id="PTHR11933">
    <property type="entry name" value="TRNA 5-METHYLAMINOMETHYL-2-THIOURIDYLATE -METHYLTRANSFERASE"/>
    <property type="match status" value="1"/>
</dbReference>
<organism evidence="17 18">
    <name type="scientific">Candidatus Sedimenticola endophacoides</name>
    <dbReference type="NCBI Taxonomy" id="2548426"/>
    <lineage>
        <taxon>Bacteria</taxon>
        <taxon>Pseudomonadati</taxon>
        <taxon>Pseudomonadota</taxon>
        <taxon>Gammaproteobacteria</taxon>
        <taxon>Chromatiales</taxon>
        <taxon>Sedimenticolaceae</taxon>
        <taxon>Sedimenticola</taxon>
    </lineage>
</organism>
<evidence type="ECO:0000256" key="2">
    <source>
        <dbReference type="ARBA" id="ARBA00006191"/>
    </source>
</evidence>
<dbReference type="GO" id="GO:0002143">
    <property type="term" value="P:tRNA wobble position uridine thiolation"/>
    <property type="evidence" value="ECO:0007669"/>
    <property type="project" value="TreeGrafter"/>
</dbReference>
<keyword evidence="8 14" id="KW-0819">tRNA processing</keyword>
<evidence type="ECO:0000256" key="9">
    <source>
        <dbReference type="ARBA" id="ARBA00022741"/>
    </source>
</evidence>
<dbReference type="EC" id="2.8.1.13" evidence="3 14"/>
<dbReference type="NCBIfam" id="TIGR00420">
    <property type="entry name" value="trmU"/>
    <property type="match status" value="1"/>
</dbReference>
<evidence type="ECO:0000256" key="3">
    <source>
        <dbReference type="ARBA" id="ARBA00011949"/>
    </source>
</evidence>
<dbReference type="SUPFAM" id="SSF52402">
    <property type="entry name" value="Adenine nucleotide alpha hydrolases-like"/>
    <property type="match status" value="1"/>
</dbReference>
<dbReference type="FunFam" id="2.40.30.10:FF:000023">
    <property type="entry name" value="tRNA-specific 2-thiouridylase MnmA"/>
    <property type="match status" value="1"/>
</dbReference>
<dbReference type="AlphaFoldDB" id="A0A6N4DQN7"/>
<evidence type="ECO:0000256" key="13">
    <source>
        <dbReference type="ARBA" id="ARBA00051542"/>
    </source>
</evidence>
<dbReference type="GO" id="GO:0005524">
    <property type="term" value="F:ATP binding"/>
    <property type="evidence" value="ECO:0007669"/>
    <property type="project" value="UniProtKB-KW"/>
</dbReference>
<feature type="domain" description="tRNA-specific 2-thiouridylase MnmA-like C-terminal" evidence="15">
    <location>
        <begin position="283"/>
        <end position="359"/>
    </location>
</feature>
<dbReference type="GO" id="GO:0103016">
    <property type="term" value="F:tRNA-uridine 2-sulfurtransferase activity"/>
    <property type="evidence" value="ECO:0007669"/>
    <property type="project" value="UniProtKB-EC"/>
</dbReference>
<evidence type="ECO:0000256" key="11">
    <source>
        <dbReference type="ARBA" id="ARBA00022884"/>
    </source>
</evidence>
<dbReference type="Gene3D" id="2.40.30.10">
    <property type="entry name" value="Translation factors"/>
    <property type="match status" value="1"/>
</dbReference>
<keyword evidence="12" id="KW-1015">Disulfide bond</keyword>
<keyword evidence="9 14" id="KW-0547">Nucleotide-binding</keyword>
<dbReference type="FunFam" id="2.30.30.280:FF:000001">
    <property type="entry name" value="tRNA-specific 2-thiouridylase MnmA"/>
    <property type="match status" value="1"/>
</dbReference>
<dbReference type="InterPro" id="IPR023382">
    <property type="entry name" value="MnmA-like_central_sf"/>
</dbReference>
<evidence type="ECO:0000259" key="16">
    <source>
        <dbReference type="Pfam" id="PF20259"/>
    </source>
</evidence>
<evidence type="ECO:0000256" key="7">
    <source>
        <dbReference type="ARBA" id="ARBA00022679"/>
    </source>
</evidence>
<comment type="function">
    <text evidence="14">Catalyzes the 2-thiolation of uridine at the wobble position (U34) of tRNA, leading to the formation of s(2)U34.</text>
</comment>
<dbReference type="Pfam" id="PF20258">
    <property type="entry name" value="tRNA_Me_trans_C"/>
    <property type="match status" value="1"/>
</dbReference>
<dbReference type="GO" id="GO:0005737">
    <property type="term" value="C:cytoplasm"/>
    <property type="evidence" value="ECO:0007669"/>
    <property type="project" value="UniProtKB-SubCell"/>
</dbReference>
<evidence type="ECO:0000256" key="14">
    <source>
        <dbReference type="HAMAP-Rule" id="MF_00144"/>
    </source>
</evidence>
<dbReference type="GO" id="GO:0000049">
    <property type="term" value="F:tRNA binding"/>
    <property type="evidence" value="ECO:0007669"/>
    <property type="project" value="UniProtKB-KW"/>
</dbReference>
<feature type="site" description="Interaction with tRNA" evidence="14">
    <location>
        <position position="126"/>
    </location>
</feature>
<proteinExistence type="inferred from homology"/>
<sequence length="369" mass="41372">MTRPVNIIVGMSGGVDSAVAALLLKRQGYRVSGLFMKNWEEDDRAGHCSASEDLADARAVAERLEIPLHTVNFSAEYWDRVFEHFLSEYRAGRTPNPDVLCNREIKFKAFLDHAVGLGADAIATGHYARTRVDEDGVHMLRARDGNKDQTYFLYMLNQRQLARALFPLGGLEKSEVRHLAREAGFPNHKKKDSTGICFIGERKFTQFLRRYLPASPGPMVTPDGTPVGRHQGLMYYTLGQRKGLGIGGLPDTDDQPWFVLEKDLSDNRLIVGQGHDHPLLLKQALVASQLHWIAGTPPTALPLRCRARIRHRQPLQACRILAPETGRCEVWFEQPQRAVTPGQSVVFYLDDECLGGGIIERTLPPRTRT</sequence>
<evidence type="ECO:0000256" key="4">
    <source>
        <dbReference type="ARBA" id="ARBA00013805"/>
    </source>
</evidence>
<evidence type="ECO:0000256" key="6">
    <source>
        <dbReference type="ARBA" id="ARBA00022555"/>
    </source>
</evidence>
<keyword evidence="7 14" id="KW-0808">Transferase</keyword>
<feature type="active site" description="Cysteine persulfide intermediate" evidence="14">
    <location>
        <position position="197"/>
    </location>
</feature>
<evidence type="ECO:0000256" key="10">
    <source>
        <dbReference type="ARBA" id="ARBA00022840"/>
    </source>
</evidence>
<evidence type="ECO:0000313" key="18">
    <source>
        <dbReference type="Proteomes" id="UP000250928"/>
    </source>
</evidence>
<feature type="binding site" evidence="14">
    <location>
        <position position="125"/>
    </location>
    <ligand>
        <name>ATP</name>
        <dbReference type="ChEBI" id="CHEBI:30616"/>
    </ligand>
</feature>
<feature type="active site" description="Nucleophile" evidence="14">
    <location>
        <position position="101"/>
    </location>
</feature>
<keyword evidence="11 14" id="KW-0694">RNA-binding</keyword>
<dbReference type="InterPro" id="IPR014729">
    <property type="entry name" value="Rossmann-like_a/b/a_fold"/>
</dbReference>
<keyword evidence="5 14" id="KW-0963">Cytoplasm</keyword>
<dbReference type="NCBIfam" id="NF001138">
    <property type="entry name" value="PRK00143.1"/>
    <property type="match status" value="1"/>
</dbReference>
<dbReference type="Proteomes" id="UP000250928">
    <property type="component" value="Unassembled WGS sequence"/>
</dbReference>
<comment type="caution">
    <text evidence="14">Lacks conserved residue(s) required for the propagation of feature annotation.</text>
</comment>
<dbReference type="Gene3D" id="3.40.50.620">
    <property type="entry name" value="HUPs"/>
    <property type="match status" value="1"/>
</dbReference>
<dbReference type="Pfam" id="PF03054">
    <property type="entry name" value="tRNA_Me_trans"/>
    <property type="match status" value="1"/>
</dbReference>
<evidence type="ECO:0000259" key="15">
    <source>
        <dbReference type="Pfam" id="PF20258"/>
    </source>
</evidence>
<comment type="similarity">
    <text evidence="2 14">Belongs to the MnmA/TRMU family.</text>
</comment>
<feature type="domain" description="tRNA-specific 2-thiouridylase MnmA-like central" evidence="16">
    <location>
        <begin position="206"/>
        <end position="273"/>
    </location>
</feature>
<dbReference type="FunFam" id="3.40.50.620:FF:000004">
    <property type="entry name" value="tRNA-specific 2-thiouridylase MnmA"/>
    <property type="match status" value="1"/>
</dbReference>
<evidence type="ECO:0000256" key="8">
    <source>
        <dbReference type="ARBA" id="ARBA00022694"/>
    </source>
</evidence>
<comment type="caution">
    <text evidence="17">The sequence shown here is derived from an EMBL/GenBank/DDBJ whole genome shotgun (WGS) entry which is preliminary data.</text>
</comment>
<feature type="region of interest" description="Interaction with tRNA" evidence="14">
    <location>
        <begin position="147"/>
        <end position="149"/>
    </location>
</feature>
<evidence type="ECO:0000256" key="1">
    <source>
        <dbReference type="ARBA" id="ARBA00004496"/>
    </source>
</evidence>
<evidence type="ECO:0000256" key="5">
    <source>
        <dbReference type="ARBA" id="ARBA00022490"/>
    </source>
</evidence>
<dbReference type="InterPro" id="IPR046885">
    <property type="entry name" value="MnmA-like_C"/>
</dbReference>
<feature type="region of interest" description="Interaction with target base in tRNA" evidence="14">
    <location>
        <begin position="96"/>
        <end position="98"/>
    </location>
</feature>
<feature type="binding site" evidence="14">
    <location>
        <position position="36"/>
    </location>
    <ligand>
        <name>ATP</name>
        <dbReference type="ChEBI" id="CHEBI:30616"/>
    </ligand>
</feature>
<dbReference type="Pfam" id="PF20259">
    <property type="entry name" value="tRNA_Me_trans_M"/>
    <property type="match status" value="1"/>
</dbReference>
<comment type="subcellular location">
    <subcellularLocation>
        <location evidence="1 14">Cytoplasm</location>
    </subcellularLocation>
</comment>
<reference evidence="17 18" key="1">
    <citation type="submission" date="2018-01" db="EMBL/GenBank/DDBJ databases">
        <title>Novel co-symbiosis in the lucinid bivalve Phacoides pectinatus.</title>
        <authorList>
            <person name="Lim S.J."/>
            <person name="Davis B.G."/>
            <person name="Gill D.E."/>
            <person name="Engel A.S."/>
            <person name="Anderson L.C."/>
            <person name="Campbell B.J."/>
        </authorList>
    </citation>
    <scope>NUCLEOTIDE SEQUENCE [LARGE SCALE GENOMIC DNA]</scope>
    <source>
        <strain evidence="17">N3_P5</strain>
    </source>
</reference>